<reference evidence="2 3" key="1">
    <citation type="submission" date="2021-05" db="EMBL/GenBank/DDBJ databases">
        <title>Genome Assembly of Synthetic Allotetraploid Brassica napus Reveals Homoeologous Exchanges between Subgenomes.</title>
        <authorList>
            <person name="Davis J.T."/>
        </authorList>
    </citation>
    <scope>NUCLEOTIDE SEQUENCE [LARGE SCALE GENOMIC DNA]</scope>
    <source>
        <strain evidence="3">cv. Da-Ae</strain>
        <tissue evidence="2">Seedling</tissue>
    </source>
</reference>
<evidence type="ECO:0000256" key="1">
    <source>
        <dbReference type="SAM" id="Phobius"/>
    </source>
</evidence>
<proteinExistence type="predicted"/>
<feature type="transmembrane region" description="Helical" evidence="1">
    <location>
        <begin position="271"/>
        <end position="292"/>
    </location>
</feature>
<dbReference type="EMBL" id="JAGKQM010002120">
    <property type="protein sequence ID" value="KAH0850216.1"/>
    <property type="molecule type" value="Genomic_DNA"/>
</dbReference>
<keyword evidence="1" id="KW-0812">Transmembrane</keyword>
<keyword evidence="1" id="KW-0472">Membrane</keyword>
<comment type="caution">
    <text evidence="2">The sequence shown here is derived from an EMBL/GenBank/DDBJ whole genome shotgun (WGS) entry which is preliminary data.</text>
</comment>
<evidence type="ECO:0000313" key="2">
    <source>
        <dbReference type="EMBL" id="KAH0850216.1"/>
    </source>
</evidence>
<evidence type="ECO:0000313" key="3">
    <source>
        <dbReference type="Proteomes" id="UP000824890"/>
    </source>
</evidence>
<organism evidence="2 3">
    <name type="scientific">Brassica napus</name>
    <name type="common">Rape</name>
    <dbReference type="NCBI Taxonomy" id="3708"/>
    <lineage>
        <taxon>Eukaryota</taxon>
        <taxon>Viridiplantae</taxon>
        <taxon>Streptophyta</taxon>
        <taxon>Embryophyta</taxon>
        <taxon>Tracheophyta</taxon>
        <taxon>Spermatophyta</taxon>
        <taxon>Magnoliopsida</taxon>
        <taxon>eudicotyledons</taxon>
        <taxon>Gunneridae</taxon>
        <taxon>Pentapetalae</taxon>
        <taxon>rosids</taxon>
        <taxon>malvids</taxon>
        <taxon>Brassicales</taxon>
        <taxon>Brassicaceae</taxon>
        <taxon>Brassiceae</taxon>
        <taxon>Brassica</taxon>
    </lineage>
</organism>
<gene>
    <name evidence="2" type="ORF">HID58_091266</name>
</gene>
<keyword evidence="3" id="KW-1185">Reference proteome</keyword>
<sequence>MTLKAIKIQGFDSDSKASARLNRSSFVLLHPSFKETTKATFFEKTFGSEISCSQLEIKESKLLEVRIHLKLFNDHRSGQRAFSIEEKEERKEGALRVVVERERGRGISVHQYGELEATRKGFKGLESTDLIEITSDLIQNGELGIEGFWCFLGVWSRNLQGMILNQKGEVAALEFKEQIYGSVFLRVWKVSMGTRPSSPPASVRSVQRQLVMEKEQNSRRRRVSQTPNLMPPNLRSSMTTQEVEGLCEQLACSIFNFNFFNKLYERLIEIFFGYFVGSTCPLCFIVLPYWSFSYGFKTPEAMSARWFYYRGATVFGLIKPSTDITCVYGGV</sequence>
<accession>A0ABQ7X2R2</accession>
<dbReference type="Proteomes" id="UP000824890">
    <property type="component" value="Unassembled WGS sequence"/>
</dbReference>
<name>A0ABQ7X2R2_BRANA</name>
<keyword evidence="1" id="KW-1133">Transmembrane helix</keyword>
<protein>
    <submittedName>
        <fullName evidence="2">Uncharacterized protein</fullName>
    </submittedName>
</protein>